<dbReference type="GO" id="GO:0005829">
    <property type="term" value="C:cytosol"/>
    <property type="evidence" value="ECO:0007669"/>
    <property type="project" value="TreeGrafter"/>
</dbReference>
<dbReference type="OrthoDB" id="328435at2"/>
<evidence type="ECO:0000259" key="2">
    <source>
        <dbReference type="Pfam" id="PF03061"/>
    </source>
</evidence>
<proteinExistence type="predicted"/>
<comment type="caution">
    <text evidence="3">The sequence shown here is derived from an EMBL/GenBank/DDBJ whole genome shotgun (WGS) entry which is preliminary data.</text>
</comment>
<dbReference type="CDD" id="cd03443">
    <property type="entry name" value="PaaI_thioesterase"/>
    <property type="match status" value="1"/>
</dbReference>
<dbReference type="RefSeq" id="WP_066671975.1">
    <property type="nucleotide sequence ID" value="NZ_LYVF01000204.1"/>
</dbReference>
<dbReference type="Proteomes" id="UP000078532">
    <property type="component" value="Unassembled WGS sequence"/>
</dbReference>
<organism evidence="3 4">
    <name type="scientific">Desulfotomaculum copahuensis</name>
    <dbReference type="NCBI Taxonomy" id="1838280"/>
    <lineage>
        <taxon>Bacteria</taxon>
        <taxon>Bacillati</taxon>
        <taxon>Bacillota</taxon>
        <taxon>Clostridia</taxon>
        <taxon>Eubacteriales</taxon>
        <taxon>Desulfotomaculaceae</taxon>
        <taxon>Desulfotomaculum</taxon>
    </lineage>
</organism>
<dbReference type="NCBIfam" id="TIGR00369">
    <property type="entry name" value="unchar_dom_1"/>
    <property type="match status" value="1"/>
</dbReference>
<dbReference type="InterPro" id="IPR006683">
    <property type="entry name" value="Thioestr_dom"/>
</dbReference>
<accession>A0A1B7LAD1</accession>
<dbReference type="EMBL" id="LYVF01000204">
    <property type="protein sequence ID" value="OAT79288.1"/>
    <property type="molecule type" value="Genomic_DNA"/>
</dbReference>
<evidence type="ECO:0000313" key="4">
    <source>
        <dbReference type="Proteomes" id="UP000078532"/>
    </source>
</evidence>
<evidence type="ECO:0000313" key="3">
    <source>
        <dbReference type="EMBL" id="OAT79288.1"/>
    </source>
</evidence>
<dbReference type="AlphaFoldDB" id="A0A1B7LAD1"/>
<dbReference type="Gene3D" id="3.10.129.10">
    <property type="entry name" value="Hotdog Thioesterase"/>
    <property type="match status" value="1"/>
</dbReference>
<name>A0A1B7LAD1_9FIRM</name>
<evidence type="ECO:0000256" key="1">
    <source>
        <dbReference type="ARBA" id="ARBA00022801"/>
    </source>
</evidence>
<feature type="domain" description="Thioesterase" evidence="2">
    <location>
        <begin position="49"/>
        <end position="125"/>
    </location>
</feature>
<gene>
    <name evidence="3" type="ORF">A6M21_16405</name>
</gene>
<dbReference type="PANTHER" id="PTHR43240">
    <property type="entry name" value="1,4-DIHYDROXY-2-NAPHTHOYL-COA THIOESTERASE 1"/>
    <property type="match status" value="1"/>
</dbReference>
<dbReference type="Pfam" id="PF03061">
    <property type="entry name" value="4HBT"/>
    <property type="match status" value="1"/>
</dbReference>
<dbReference type="GO" id="GO:0061522">
    <property type="term" value="F:1,4-dihydroxy-2-naphthoyl-CoA thioesterase activity"/>
    <property type="evidence" value="ECO:0007669"/>
    <property type="project" value="TreeGrafter"/>
</dbReference>
<sequence>MKKMMGRKLIAENIPVPPIARLIGFNIVEIGDGQAVMELEAGTKHANPMGTLHGGVICDVADAAMGAAYYSTLEKDETFTTLELKMNFLKPVWQGLIRAEGRVIRKGKTIGLLQCEVTDSNNNLVAFATSTCMTLRGDSARGR</sequence>
<dbReference type="SUPFAM" id="SSF54637">
    <property type="entry name" value="Thioesterase/thiol ester dehydrase-isomerase"/>
    <property type="match status" value="1"/>
</dbReference>
<dbReference type="PANTHER" id="PTHR43240:SF1">
    <property type="entry name" value="BLR5584 PROTEIN"/>
    <property type="match status" value="1"/>
</dbReference>
<dbReference type="STRING" id="1838280.A6M21_16405"/>
<dbReference type="InterPro" id="IPR029069">
    <property type="entry name" value="HotDog_dom_sf"/>
</dbReference>
<dbReference type="InterPro" id="IPR003736">
    <property type="entry name" value="PAAI_dom"/>
</dbReference>
<keyword evidence="1" id="KW-0378">Hydrolase</keyword>
<protein>
    <submittedName>
        <fullName evidence="3">DUF4442 domain-containing protein</fullName>
    </submittedName>
</protein>
<keyword evidence="4" id="KW-1185">Reference proteome</keyword>
<reference evidence="3 4" key="1">
    <citation type="submission" date="2016-04" db="EMBL/GenBank/DDBJ databases">
        <authorList>
            <person name="Evans L.H."/>
            <person name="Alamgir A."/>
            <person name="Owens N."/>
            <person name="Weber N.D."/>
            <person name="Virtaneva K."/>
            <person name="Barbian K."/>
            <person name="Babar A."/>
            <person name="Rosenke K."/>
        </authorList>
    </citation>
    <scope>NUCLEOTIDE SEQUENCE [LARGE SCALE GENOMIC DNA]</scope>
    <source>
        <strain evidence="3 4">LMa1</strain>
    </source>
</reference>